<dbReference type="InterPro" id="IPR036394">
    <property type="entry name" value="Ribosomal_uL22_sf"/>
</dbReference>
<dbReference type="GeneTree" id="ENSGT00990000212137"/>
<dbReference type="GO" id="GO:0006412">
    <property type="term" value="P:translation"/>
    <property type="evidence" value="ECO:0007669"/>
    <property type="project" value="InterPro"/>
</dbReference>
<proteinExistence type="predicted"/>
<accession>A0A8C8GDP7</accession>
<dbReference type="Gene3D" id="3.90.470.10">
    <property type="entry name" value="Ribosomal protein L22/L17"/>
    <property type="match status" value="1"/>
</dbReference>
<sequence>MPSLCLLKCCQGQRETRYKRVTGNQLGIEMTQNCVIISFCIKKKRRCILNNLFNFMCYSTGNTTLSAEGHEGGNQGEVDGMARQHSRPRRWQSITSPIYMFGKYLKRIRFHGRGMFAIMDKVHCHYFVKLVEGLPSKVEQKTGYFNRTIIHTR</sequence>
<dbReference type="Ensembl" id="ENSOTST00005051896.2">
    <property type="protein sequence ID" value="ENSOTSP00005047741.1"/>
    <property type="gene ID" value="ENSOTSG00005023101.2"/>
</dbReference>
<evidence type="ECO:0000313" key="1">
    <source>
        <dbReference type="Ensembl" id="ENSOTSP00005047741.1"/>
    </source>
</evidence>
<keyword evidence="2" id="KW-1185">Reference proteome</keyword>
<organism evidence="1 2">
    <name type="scientific">Oncorhynchus tshawytscha</name>
    <name type="common">Chinook salmon</name>
    <name type="synonym">Salmo tshawytscha</name>
    <dbReference type="NCBI Taxonomy" id="74940"/>
    <lineage>
        <taxon>Eukaryota</taxon>
        <taxon>Metazoa</taxon>
        <taxon>Chordata</taxon>
        <taxon>Craniata</taxon>
        <taxon>Vertebrata</taxon>
        <taxon>Euteleostomi</taxon>
        <taxon>Actinopterygii</taxon>
        <taxon>Neopterygii</taxon>
        <taxon>Teleostei</taxon>
        <taxon>Protacanthopterygii</taxon>
        <taxon>Salmoniformes</taxon>
        <taxon>Salmonidae</taxon>
        <taxon>Salmoninae</taxon>
        <taxon>Oncorhynchus</taxon>
    </lineage>
</organism>
<protein>
    <submittedName>
        <fullName evidence="1">Uncharacterized protein</fullName>
    </submittedName>
</protein>
<reference evidence="1" key="2">
    <citation type="submission" date="2025-09" db="UniProtKB">
        <authorList>
            <consortium name="Ensembl"/>
        </authorList>
    </citation>
    <scope>IDENTIFICATION</scope>
</reference>
<dbReference type="Proteomes" id="UP000694402">
    <property type="component" value="Unassembled WGS sequence"/>
</dbReference>
<dbReference type="GO" id="GO:0005840">
    <property type="term" value="C:ribosome"/>
    <property type="evidence" value="ECO:0007669"/>
    <property type="project" value="InterPro"/>
</dbReference>
<evidence type="ECO:0000313" key="2">
    <source>
        <dbReference type="Proteomes" id="UP000694402"/>
    </source>
</evidence>
<name>A0A8C8GDP7_ONCTS</name>
<dbReference type="GO" id="GO:0003735">
    <property type="term" value="F:structural constituent of ribosome"/>
    <property type="evidence" value="ECO:0007669"/>
    <property type="project" value="InterPro"/>
</dbReference>
<reference evidence="1" key="1">
    <citation type="submission" date="2025-08" db="UniProtKB">
        <authorList>
            <consortium name="Ensembl"/>
        </authorList>
    </citation>
    <scope>IDENTIFICATION</scope>
</reference>
<dbReference type="AlphaFoldDB" id="A0A8C8GDP7"/>